<name>A0ABU6X749_9FABA</name>
<comment type="caution">
    <text evidence="1">The sequence shown here is derived from an EMBL/GenBank/DDBJ whole genome shotgun (WGS) entry which is preliminary data.</text>
</comment>
<keyword evidence="2" id="KW-1185">Reference proteome</keyword>
<evidence type="ECO:0000313" key="1">
    <source>
        <dbReference type="EMBL" id="MED6193936.1"/>
    </source>
</evidence>
<reference evidence="1 2" key="1">
    <citation type="journal article" date="2023" name="Plants (Basel)">
        <title>Bridging the Gap: Combining Genomics and Transcriptomics Approaches to Understand Stylosanthes scabra, an Orphan Legume from the Brazilian Caatinga.</title>
        <authorList>
            <person name="Ferreira-Neto J.R.C."/>
            <person name="da Silva M.D."/>
            <person name="Binneck E."/>
            <person name="de Melo N.F."/>
            <person name="da Silva R.H."/>
            <person name="de Melo A.L.T.M."/>
            <person name="Pandolfi V."/>
            <person name="Bustamante F.O."/>
            <person name="Brasileiro-Vidal A.C."/>
            <person name="Benko-Iseppon A.M."/>
        </authorList>
    </citation>
    <scope>NUCLEOTIDE SEQUENCE [LARGE SCALE GENOMIC DNA]</scope>
    <source>
        <tissue evidence="1">Leaves</tissue>
    </source>
</reference>
<evidence type="ECO:0000313" key="2">
    <source>
        <dbReference type="Proteomes" id="UP001341840"/>
    </source>
</evidence>
<accession>A0ABU6X749</accession>
<dbReference type="EMBL" id="JASCZI010211532">
    <property type="protein sequence ID" value="MED6193936.1"/>
    <property type="molecule type" value="Genomic_DNA"/>
</dbReference>
<protein>
    <submittedName>
        <fullName evidence="1">Uncharacterized protein</fullName>
    </submittedName>
</protein>
<proteinExistence type="predicted"/>
<feature type="non-terminal residue" evidence="1">
    <location>
        <position position="57"/>
    </location>
</feature>
<organism evidence="1 2">
    <name type="scientific">Stylosanthes scabra</name>
    <dbReference type="NCBI Taxonomy" id="79078"/>
    <lineage>
        <taxon>Eukaryota</taxon>
        <taxon>Viridiplantae</taxon>
        <taxon>Streptophyta</taxon>
        <taxon>Embryophyta</taxon>
        <taxon>Tracheophyta</taxon>
        <taxon>Spermatophyta</taxon>
        <taxon>Magnoliopsida</taxon>
        <taxon>eudicotyledons</taxon>
        <taxon>Gunneridae</taxon>
        <taxon>Pentapetalae</taxon>
        <taxon>rosids</taxon>
        <taxon>fabids</taxon>
        <taxon>Fabales</taxon>
        <taxon>Fabaceae</taxon>
        <taxon>Papilionoideae</taxon>
        <taxon>50 kb inversion clade</taxon>
        <taxon>dalbergioids sensu lato</taxon>
        <taxon>Dalbergieae</taxon>
        <taxon>Pterocarpus clade</taxon>
        <taxon>Stylosanthes</taxon>
    </lineage>
</organism>
<dbReference type="Proteomes" id="UP001341840">
    <property type="component" value="Unassembled WGS sequence"/>
</dbReference>
<sequence>MVKNINPNVGEEETFVVLDASEIRRRASLVAKILRKFWNHYNLRIFEGGTPDLILQT</sequence>
<gene>
    <name evidence="1" type="ORF">PIB30_023774</name>
</gene>